<organism evidence="2 3">
    <name type="scientific">Streptomyces luteolus</name>
    <dbReference type="NCBI Taxonomy" id="3043615"/>
    <lineage>
        <taxon>Bacteria</taxon>
        <taxon>Bacillati</taxon>
        <taxon>Actinomycetota</taxon>
        <taxon>Actinomycetes</taxon>
        <taxon>Kitasatosporales</taxon>
        <taxon>Streptomycetaceae</taxon>
        <taxon>Streptomyces</taxon>
    </lineage>
</organism>
<keyword evidence="1" id="KW-1133">Transmembrane helix</keyword>
<evidence type="ECO:0000313" key="3">
    <source>
        <dbReference type="Proteomes" id="UP001237105"/>
    </source>
</evidence>
<evidence type="ECO:0000256" key="1">
    <source>
        <dbReference type="SAM" id="Phobius"/>
    </source>
</evidence>
<accession>A0ABT6T7A0</accession>
<proteinExistence type="predicted"/>
<gene>
    <name evidence="2" type="ORF">QIT00_35335</name>
</gene>
<keyword evidence="1" id="KW-0812">Transmembrane</keyword>
<feature type="transmembrane region" description="Helical" evidence="1">
    <location>
        <begin position="130"/>
        <end position="151"/>
    </location>
</feature>
<feature type="transmembrane region" description="Helical" evidence="1">
    <location>
        <begin position="302"/>
        <end position="319"/>
    </location>
</feature>
<sequence>MRRLSWGVGVGVGLLALAAMTVGDPLPSDRVEQIRTAGAEVKAVRVLDVEGSREHSPSRGKDFYTARVVVELRGTRGDTAEATVGARSQDKLQRGDLISVMFAPSDLQLGALQWGSPELLAEVDGQTLSWFPRLVLAFLLLAAVGAALSTVRDQFGWRSFARLGDDGRSLRGQCAEAGRDRRAPDGEVVRPVRRAVLKVRAEAGTVYFLAPFPVRNVPESVSGENLWLCWAKLRRQSSKVTTPAVLVFDSGLVVHGKLAAPDVAKLETTSGMSAQWDARADQDRKLSLWDPQSLWPQSVSPFFLGLATLVIACAGLLAFDLDGGWRWAVGVVGVLAALAAAGEFAGDDPPDP</sequence>
<protein>
    <recommendedName>
        <fullName evidence="4">DUF3592 domain-containing protein</fullName>
    </recommendedName>
</protein>
<keyword evidence="3" id="KW-1185">Reference proteome</keyword>
<feature type="transmembrane region" description="Helical" evidence="1">
    <location>
        <begin position="325"/>
        <end position="346"/>
    </location>
</feature>
<reference evidence="2 3" key="1">
    <citation type="submission" date="2023-05" db="EMBL/GenBank/DDBJ databases">
        <title>Draft genome sequence of Streptomyces sp. B-S-A12 isolated from a cave soil in Thailand.</title>
        <authorList>
            <person name="Chamroensaksri N."/>
            <person name="Muangham S."/>
        </authorList>
    </citation>
    <scope>NUCLEOTIDE SEQUENCE [LARGE SCALE GENOMIC DNA]</scope>
    <source>
        <strain evidence="2 3">B-S-A12</strain>
    </source>
</reference>
<comment type="caution">
    <text evidence="2">The sequence shown here is derived from an EMBL/GenBank/DDBJ whole genome shotgun (WGS) entry which is preliminary data.</text>
</comment>
<dbReference type="Proteomes" id="UP001237105">
    <property type="component" value="Unassembled WGS sequence"/>
</dbReference>
<evidence type="ECO:0000313" key="2">
    <source>
        <dbReference type="EMBL" id="MDI3423761.1"/>
    </source>
</evidence>
<dbReference type="EMBL" id="JASCIS010000062">
    <property type="protein sequence ID" value="MDI3423761.1"/>
    <property type="molecule type" value="Genomic_DNA"/>
</dbReference>
<evidence type="ECO:0008006" key="4">
    <source>
        <dbReference type="Google" id="ProtNLM"/>
    </source>
</evidence>
<dbReference type="RefSeq" id="WP_282539593.1">
    <property type="nucleotide sequence ID" value="NZ_JASCIS010000062.1"/>
</dbReference>
<name>A0ABT6T7A0_9ACTN</name>
<keyword evidence="1" id="KW-0472">Membrane</keyword>